<comment type="caution">
    <text evidence="2">The sequence shown here is derived from an EMBL/GenBank/DDBJ whole genome shotgun (WGS) entry which is preliminary data.</text>
</comment>
<dbReference type="Proteomes" id="UP000218231">
    <property type="component" value="Unassembled WGS sequence"/>
</dbReference>
<gene>
    <name evidence="2" type="ORF">WR25_07269</name>
</gene>
<reference evidence="2 3" key="1">
    <citation type="journal article" date="2017" name="Curr. Biol.">
        <title>Genome architecture and evolution of a unichromosomal asexual nematode.</title>
        <authorList>
            <person name="Fradin H."/>
            <person name="Zegar C."/>
            <person name="Gutwein M."/>
            <person name="Lucas J."/>
            <person name="Kovtun M."/>
            <person name="Corcoran D."/>
            <person name="Baugh L.R."/>
            <person name="Kiontke K."/>
            <person name="Gunsalus K."/>
            <person name="Fitch D.H."/>
            <person name="Piano F."/>
        </authorList>
    </citation>
    <scope>NUCLEOTIDE SEQUENCE [LARGE SCALE GENOMIC DNA]</scope>
    <source>
        <strain evidence="2">PF1309</strain>
    </source>
</reference>
<name>A0A2A2JXF2_9BILA</name>
<evidence type="ECO:0000313" key="2">
    <source>
        <dbReference type="EMBL" id="PAV66436.1"/>
    </source>
</evidence>
<evidence type="ECO:0000313" key="3">
    <source>
        <dbReference type="Proteomes" id="UP000218231"/>
    </source>
</evidence>
<dbReference type="EMBL" id="LIAE01010100">
    <property type="protein sequence ID" value="PAV66436.1"/>
    <property type="molecule type" value="Genomic_DNA"/>
</dbReference>
<protein>
    <submittedName>
        <fullName evidence="2">Uncharacterized protein</fullName>
    </submittedName>
</protein>
<evidence type="ECO:0000256" key="1">
    <source>
        <dbReference type="SAM" id="MobiDB-lite"/>
    </source>
</evidence>
<dbReference type="AlphaFoldDB" id="A0A2A2JXF2"/>
<feature type="compositionally biased region" description="Basic residues" evidence="1">
    <location>
        <begin position="157"/>
        <end position="169"/>
    </location>
</feature>
<organism evidence="2 3">
    <name type="scientific">Diploscapter pachys</name>
    <dbReference type="NCBI Taxonomy" id="2018661"/>
    <lineage>
        <taxon>Eukaryota</taxon>
        <taxon>Metazoa</taxon>
        <taxon>Ecdysozoa</taxon>
        <taxon>Nematoda</taxon>
        <taxon>Chromadorea</taxon>
        <taxon>Rhabditida</taxon>
        <taxon>Rhabditina</taxon>
        <taxon>Rhabditomorpha</taxon>
        <taxon>Rhabditoidea</taxon>
        <taxon>Rhabditidae</taxon>
        <taxon>Diploscapter</taxon>
    </lineage>
</organism>
<keyword evidence="3" id="KW-1185">Reference proteome</keyword>
<feature type="region of interest" description="Disordered" evidence="1">
    <location>
        <begin position="138"/>
        <end position="169"/>
    </location>
</feature>
<proteinExistence type="predicted"/>
<feature type="compositionally biased region" description="Basic and acidic residues" evidence="1">
    <location>
        <begin position="147"/>
        <end position="156"/>
    </location>
</feature>
<sequence>MGFETVGHRFHARFQVVEGAQERRQHRRCAILIDGSRRRDGAGAGNIGVDLRLDLRRRGDDFGRGGIGAVDGQRLAQRRHILFQRLAIVRQAEVADADRAQDRQHVAPDRIVHHIRGHVIAQQSGGRADAVARRGLLAIGPQAHPGRGQDEGDDRGNRRHHHRVDRSHP</sequence>
<accession>A0A2A2JXF2</accession>